<dbReference type="AlphaFoldDB" id="A0A8T9BR44"/>
<accession>A0A8T9BR44</accession>
<evidence type="ECO:0000313" key="2">
    <source>
        <dbReference type="Proteomes" id="UP000469559"/>
    </source>
</evidence>
<dbReference type="Proteomes" id="UP000469559">
    <property type="component" value="Unassembled WGS sequence"/>
</dbReference>
<reference evidence="1 2" key="1">
    <citation type="submission" date="2018-05" db="EMBL/GenBank/DDBJ databases">
        <title>Whole genome sequencing for identification of molecular markers to develop diagnostic detection tools for the regulated plant pathogen Lachnellula willkommii.</title>
        <authorList>
            <person name="Giroux E."/>
            <person name="Bilodeau G."/>
        </authorList>
    </citation>
    <scope>NUCLEOTIDE SEQUENCE [LARGE SCALE GENOMIC DNA]</scope>
    <source>
        <strain evidence="1 2">CBS 203.66</strain>
    </source>
</reference>
<dbReference type="Gene3D" id="3.10.180.10">
    <property type="entry name" value="2,3-Dihydroxybiphenyl 1,2-Dioxygenase, domain 1"/>
    <property type="match status" value="1"/>
</dbReference>
<keyword evidence="2" id="KW-1185">Reference proteome</keyword>
<evidence type="ECO:0008006" key="3">
    <source>
        <dbReference type="Google" id="ProtNLM"/>
    </source>
</evidence>
<dbReference type="InterPro" id="IPR029068">
    <property type="entry name" value="Glyas_Bleomycin-R_OHBP_Dase"/>
</dbReference>
<protein>
    <recommendedName>
        <fullName evidence="3">Glyoxalase-like domain-containing protein</fullName>
    </recommendedName>
</protein>
<sequence>MSQTKTQARMPPVPTRLRQIALVASDLERAAHLLTTVIGTEVIYRDPLVEQWGLRNILVPIGGDVIEVVSPFMPDTTAGRLLSKRGDGGYMVIMQTEDAAARRDYVQSNKLAKVIFNHESEDFVCIQYHPKGIKGGIIPELDSHSFSPTNPTPLQTRFSPWHACGPLTTYPKYAAGMKRHSALHLLSATCRLAPGDADVEGAARQWEDVFGVVRGRREGESGFVNAGLGFVAGVRGESGGLVEVGVGVEGNVALCGILERAERMGVLGGDGAVEMLGVRWKFVLFEEEDVKSRL</sequence>
<evidence type="ECO:0000313" key="1">
    <source>
        <dbReference type="EMBL" id="TVY20799.1"/>
    </source>
</evidence>
<proteinExistence type="predicted"/>
<organism evidence="1 2">
    <name type="scientific">Lachnellula arida</name>
    <dbReference type="NCBI Taxonomy" id="1316785"/>
    <lineage>
        <taxon>Eukaryota</taxon>
        <taxon>Fungi</taxon>
        <taxon>Dikarya</taxon>
        <taxon>Ascomycota</taxon>
        <taxon>Pezizomycotina</taxon>
        <taxon>Leotiomycetes</taxon>
        <taxon>Helotiales</taxon>
        <taxon>Lachnaceae</taxon>
        <taxon>Lachnellula</taxon>
    </lineage>
</organism>
<gene>
    <name evidence="1" type="ORF">LARI1_G001791</name>
</gene>
<dbReference type="EMBL" id="QGMF01000039">
    <property type="protein sequence ID" value="TVY20799.1"/>
    <property type="molecule type" value="Genomic_DNA"/>
</dbReference>
<dbReference type="SUPFAM" id="SSF54593">
    <property type="entry name" value="Glyoxalase/Bleomycin resistance protein/Dihydroxybiphenyl dioxygenase"/>
    <property type="match status" value="1"/>
</dbReference>
<dbReference type="OrthoDB" id="4179687at2759"/>
<comment type="caution">
    <text evidence="1">The sequence shown here is derived from an EMBL/GenBank/DDBJ whole genome shotgun (WGS) entry which is preliminary data.</text>
</comment>
<name>A0A8T9BR44_9HELO</name>